<keyword evidence="1" id="KW-0067">ATP-binding</keyword>
<reference evidence="1 2" key="1">
    <citation type="submission" date="2020-04" db="EMBL/GenBank/DDBJ databases">
        <title>Draft genome of Pyxidicoccus fallax type strain.</title>
        <authorList>
            <person name="Whitworth D.E."/>
        </authorList>
    </citation>
    <scope>NUCLEOTIDE SEQUENCE [LARGE SCALE GENOMIC DNA]</scope>
    <source>
        <strain evidence="1 2">DSM 14698</strain>
    </source>
</reference>
<name>A0A848LGP5_9BACT</name>
<keyword evidence="1" id="KW-0347">Helicase</keyword>
<keyword evidence="1" id="KW-0378">Hydrolase</keyword>
<organism evidence="1 2">
    <name type="scientific">Pyxidicoccus fallax</name>
    <dbReference type="NCBI Taxonomy" id="394095"/>
    <lineage>
        <taxon>Bacteria</taxon>
        <taxon>Pseudomonadati</taxon>
        <taxon>Myxococcota</taxon>
        <taxon>Myxococcia</taxon>
        <taxon>Myxococcales</taxon>
        <taxon>Cystobacterineae</taxon>
        <taxon>Myxococcaceae</taxon>
        <taxon>Pyxidicoccus</taxon>
    </lineage>
</organism>
<evidence type="ECO:0000313" key="2">
    <source>
        <dbReference type="Proteomes" id="UP000518300"/>
    </source>
</evidence>
<accession>A0A848LGP5</accession>
<dbReference type="Proteomes" id="UP000518300">
    <property type="component" value="Unassembled WGS sequence"/>
</dbReference>
<protein>
    <submittedName>
        <fullName evidence="1">ATP-dependent helicase HrpA</fullName>
    </submittedName>
</protein>
<evidence type="ECO:0000313" key="1">
    <source>
        <dbReference type="EMBL" id="NMO15238.1"/>
    </source>
</evidence>
<proteinExistence type="predicted"/>
<dbReference type="GO" id="GO:0004386">
    <property type="term" value="F:helicase activity"/>
    <property type="evidence" value="ECO:0007669"/>
    <property type="project" value="UniProtKB-KW"/>
</dbReference>
<dbReference type="EMBL" id="JABBJJ010000035">
    <property type="protein sequence ID" value="NMO15238.1"/>
    <property type="molecule type" value="Genomic_DNA"/>
</dbReference>
<keyword evidence="2" id="KW-1185">Reference proteome</keyword>
<gene>
    <name evidence="1" type="ORF">HG543_10270</name>
</gene>
<keyword evidence="1" id="KW-0547">Nucleotide-binding</keyword>
<comment type="caution">
    <text evidence="1">The sequence shown here is derived from an EMBL/GenBank/DDBJ whole genome shotgun (WGS) entry which is preliminary data.</text>
</comment>
<sequence length="68" mass="6891">MSPSPAGFVVCGKTTFDVFACVRCGGRRRVLASLTAPGGGRAIVEHLALPSRPAKRAPAQGPPQSAGC</sequence>
<dbReference type="AlphaFoldDB" id="A0A848LGP5"/>